<dbReference type="Proteomes" id="UP001160499">
    <property type="component" value="Unassembled WGS sequence"/>
</dbReference>
<reference evidence="3 4" key="1">
    <citation type="submission" date="2023-04" db="EMBL/GenBank/DDBJ databases">
        <title>Forest soil microbial communities from Buena Vista Peninsula, Colon Province, Panama.</title>
        <authorList>
            <person name="Bouskill N."/>
        </authorList>
    </citation>
    <scope>NUCLEOTIDE SEQUENCE [LARGE SCALE GENOMIC DNA]</scope>
    <source>
        <strain evidence="3 4">GGS1</strain>
    </source>
</reference>
<keyword evidence="2" id="KW-1133">Transmembrane helix</keyword>
<evidence type="ECO:0000256" key="2">
    <source>
        <dbReference type="SAM" id="Phobius"/>
    </source>
</evidence>
<comment type="caution">
    <text evidence="3">The sequence shown here is derived from an EMBL/GenBank/DDBJ whole genome shotgun (WGS) entry which is preliminary data.</text>
</comment>
<feature type="transmembrane region" description="Helical" evidence="2">
    <location>
        <begin position="74"/>
        <end position="95"/>
    </location>
</feature>
<evidence type="ECO:0008006" key="5">
    <source>
        <dbReference type="Google" id="ProtNLM"/>
    </source>
</evidence>
<proteinExistence type="predicted"/>
<protein>
    <recommendedName>
        <fullName evidence="5">Tat pathway signal sequence domain protein</fullName>
    </recommendedName>
</protein>
<keyword evidence="4" id="KW-1185">Reference proteome</keyword>
<evidence type="ECO:0000313" key="4">
    <source>
        <dbReference type="Proteomes" id="UP001160499"/>
    </source>
</evidence>
<accession>A0ABT6LQD6</accession>
<keyword evidence="2" id="KW-0472">Membrane</keyword>
<organism evidence="3 4">
    <name type="scientific">Streptomyces pseudovenezuelae</name>
    <dbReference type="NCBI Taxonomy" id="67350"/>
    <lineage>
        <taxon>Bacteria</taxon>
        <taxon>Bacillati</taxon>
        <taxon>Actinomycetota</taxon>
        <taxon>Actinomycetes</taxon>
        <taxon>Kitasatosporales</taxon>
        <taxon>Streptomycetaceae</taxon>
        <taxon>Streptomyces</taxon>
        <taxon>Streptomyces aurantiacus group</taxon>
    </lineage>
</organism>
<feature type="compositionally biased region" description="Low complexity" evidence="1">
    <location>
        <begin position="12"/>
        <end position="31"/>
    </location>
</feature>
<feature type="compositionally biased region" description="Pro residues" evidence="1">
    <location>
        <begin position="32"/>
        <end position="46"/>
    </location>
</feature>
<evidence type="ECO:0000313" key="3">
    <source>
        <dbReference type="EMBL" id="MDH6218535.1"/>
    </source>
</evidence>
<sequence length="319" mass="33913">MTEQTEQKTPVPAAEQEAAPAEQASAPAEPVTAPPMPAAPPPVPELIPVPESALALPEPEIAAPKKDRRALRSMLRWTAAVVVFAAVGAGTAYGITGMERTDVPGLATASDGRWDYPTLTLPPLPSGSPAPFAEANKAGAHYADLRALVLPAPKGATQDKKLRGEDGWLATKDFLAEYAEKDDRAELAQKFTDVGLRHIAARGWTTPDGTHTRVYLLQFGTAAVVDEMFSSNIAPYSSPGYALRGAPDSVFDEDYPDAARLEKIPYSAYVETKPYGAEHVRQAYLSAGDVLALVVESRKGGAKAVPFRQTVALQSQLLG</sequence>
<keyword evidence="2" id="KW-0812">Transmembrane</keyword>
<evidence type="ECO:0000256" key="1">
    <source>
        <dbReference type="SAM" id="MobiDB-lite"/>
    </source>
</evidence>
<dbReference type="RefSeq" id="WP_280879391.1">
    <property type="nucleotide sequence ID" value="NZ_JARXVH010000009.1"/>
</dbReference>
<gene>
    <name evidence="3" type="ORF">M2283_005867</name>
</gene>
<name>A0ABT6LQD6_9ACTN</name>
<dbReference type="EMBL" id="JARXVH010000009">
    <property type="protein sequence ID" value="MDH6218535.1"/>
    <property type="molecule type" value="Genomic_DNA"/>
</dbReference>
<feature type="region of interest" description="Disordered" evidence="1">
    <location>
        <begin position="1"/>
        <end position="46"/>
    </location>
</feature>